<dbReference type="GeneID" id="25408604"/>
<feature type="transmembrane region" description="Helical" evidence="1">
    <location>
        <begin position="192"/>
        <end position="209"/>
    </location>
</feature>
<dbReference type="AlphaFoldDB" id="A0A074WWT0"/>
<feature type="transmembrane region" description="Helical" evidence="1">
    <location>
        <begin position="229"/>
        <end position="255"/>
    </location>
</feature>
<keyword evidence="1" id="KW-0812">Transmembrane</keyword>
<feature type="transmembrane region" description="Helical" evidence="1">
    <location>
        <begin position="90"/>
        <end position="110"/>
    </location>
</feature>
<feature type="transmembrane region" description="Helical" evidence="1">
    <location>
        <begin position="289"/>
        <end position="309"/>
    </location>
</feature>
<feature type="transmembrane region" description="Helical" evidence="1">
    <location>
        <begin position="160"/>
        <end position="183"/>
    </location>
</feature>
<dbReference type="OrthoDB" id="3891955at2759"/>
<dbReference type="HOGENOM" id="CLU_042415_0_0_1"/>
<feature type="transmembrane region" description="Helical" evidence="1">
    <location>
        <begin position="122"/>
        <end position="148"/>
    </location>
</feature>
<keyword evidence="1" id="KW-0472">Membrane</keyword>
<dbReference type="RefSeq" id="XP_013431827.1">
    <property type="nucleotide sequence ID" value="XM_013576373.1"/>
</dbReference>
<organism evidence="2 3">
    <name type="scientific">Aureobasidium namibiae CBS 147.97</name>
    <dbReference type="NCBI Taxonomy" id="1043004"/>
    <lineage>
        <taxon>Eukaryota</taxon>
        <taxon>Fungi</taxon>
        <taxon>Dikarya</taxon>
        <taxon>Ascomycota</taxon>
        <taxon>Pezizomycotina</taxon>
        <taxon>Dothideomycetes</taxon>
        <taxon>Dothideomycetidae</taxon>
        <taxon>Dothideales</taxon>
        <taxon>Saccotheciaceae</taxon>
        <taxon>Aureobasidium</taxon>
    </lineage>
</organism>
<gene>
    <name evidence="2" type="ORF">M436DRAFT_36357</name>
</gene>
<dbReference type="Proteomes" id="UP000027730">
    <property type="component" value="Unassembled WGS sequence"/>
</dbReference>
<sequence>MSPTNSRRTIATAYLFVAAFSAYVVMSYQDQYFDDIGRLGLRDKKGGMPQSVYPWFYELYLDRMPQMFQMMHLRSWAGEAATSKPAWASFIWLSQQYFSGLIAFAFFLLTQSHIRRLKWFTMLAFVWVAMTSLSCAHSLLLAFILLTPPLRDSRWFDIEVLHTVVGLVSLAHYVAAGMMVLAINSPLFQRQLLVTTALPLVLPLLPWILPKVDSHHRRLVSISEAQSKVFLTTGLLSLALHWVTMWFMFYGTAFVNAEDLSYRIFVQRSDVDDCFRLGLVHFLKHDPSVAAMCCDVMLTLLLLLTWIPVSTVSLWGMIKCSMNPWLETGQRTVWDNNLDLGAALARAHEPRVIVSRSEPAFWRLVLAVVLWVLGGLGWVVPAVLGAGARHLDP</sequence>
<feature type="transmembrane region" description="Helical" evidence="1">
    <location>
        <begin position="360"/>
        <end position="384"/>
    </location>
</feature>
<evidence type="ECO:0000256" key="1">
    <source>
        <dbReference type="SAM" id="Phobius"/>
    </source>
</evidence>
<keyword evidence="3" id="KW-1185">Reference proteome</keyword>
<reference evidence="2 3" key="1">
    <citation type="journal article" date="2014" name="BMC Genomics">
        <title>Genome sequencing of four Aureobasidium pullulans varieties: biotechnological potential, stress tolerance, and description of new species.</title>
        <authorList>
            <person name="Gostin Ar C."/>
            <person name="Ohm R.A."/>
            <person name="Kogej T."/>
            <person name="Sonjak S."/>
            <person name="Turk M."/>
            <person name="Zajc J."/>
            <person name="Zalar P."/>
            <person name="Grube M."/>
            <person name="Sun H."/>
            <person name="Han J."/>
            <person name="Sharma A."/>
            <person name="Chiniquy J."/>
            <person name="Ngan C.Y."/>
            <person name="Lipzen A."/>
            <person name="Barry K."/>
            <person name="Grigoriev I.V."/>
            <person name="Gunde-Cimerman N."/>
        </authorList>
    </citation>
    <scope>NUCLEOTIDE SEQUENCE [LARGE SCALE GENOMIC DNA]</scope>
    <source>
        <strain evidence="2 3">CBS 147.97</strain>
    </source>
</reference>
<proteinExistence type="predicted"/>
<dbReference type="EMBL" id="KL584702">
    <property type="protein sequence ID" value="KEQ77670.1"/>
    <property type="molecule type" value="Genomic_DNA"/>
</dbReference>
<accession>A0A074WWT0</accession>
<keyword evidence="1" id="KW-1133">Transmembrane helix</keyword>
<evidence type="ECO:0000313" key="3">
    <source>
        <dbReference type="Proteomes" id="UP000027730"/>
    </source>
</evidence>
<evidence type="ECO:0000313" key="2">
    <source>
        <dbReference type="EMBL" id="KEQ77670.1"/>
    </source>
</evidence>
<name>A0A074WWT0_9PEZI</name>
<protein>
    <submittedName>
        <fullName evidence="2">Uncharacterized protein</fullName>
    </submittedName>
</protein>